<comment type="similarity">
    <text evidence="1 6">Belongs to the universal ribosomal protein uS4 family.</text>
</comment>
<feature type="domain" description="RNA-binding S4" evidence="8">
    <location>
        <begin position="103"/>
        <end position="164"/>
    </location>
</feature>
<keyword evidence="5 6" id="KW-0687">Ribonucleoprotein</keyword>
<evidence type="ECO:0000259" key="9">
    <source>
        <dbReference type="SMART" id="SM01390"/>
    </source>
</evidence>
<dbReference type="InterPro" id="IPR001912">
    <property type="entry name" value="Ribosomal_uS4_N"/>
</dbReference>
<dbReference type="SMART" id="SM00363">
    <property type="entry name" value="S4"/>
    <property type="match status" value="1"/>
</dbReference>
<proteinExistence type="inferred from homology"/>
<evidence type="ECO:0000256" key="5">
    <source>
        <dbReference type="ARBA" id="ARBA00023274"/>
    </source>
</evidence>
<dbReference type="PANTHER" id="PTHR11831">
    <property type="entry name" value="30S 40S RIBOSOMAL PROTEIN"/>
    <property type="match status" value="1"/>
</dbReference>
<evidence type="ECO:0000313" key="10">
    <source>
        <dbReference type="EMBL" id="KXA89563.1"/>
    </source>
</evidence>
<protein>
    <recommendedName>
        <fullName evidence="6">Small ribosomal subunit protein uS4</fullName>
    </recommendedName>
</protein>
<gene>
    <name evidence="6" type="primary">rps4</name>
    <name evidence="10" type="ORF">AKJ62_02820</name>
</gene>
<dbReference type="InterPro" id="IPR002942">
    <property type="entry name" value="S4_RNA-bd"/>
</dbReference>
<comment type="caution">
    <text evidence="10">The sequence shown here is derived from an EMBL/GenBank/DDBJ whole genome shotgun (WGS) entry which is preliminary data.</text>
</comment>
<dbReference type="GO" id="GO:0042274">
    <property type="term" value="P:ribosomal small subunit biogenesis"/>
    <property type="evidence" value="ECO:0007669"/>
    <property type="project" value="TreeGrafter"/>
</dbReference>
<keyword evidence="2 6" id="KW-0699">rRNA-binding</keyword>
<keyword evidence="11" id="KW-1185">Reference proteome</keyword>
<evidence type="ECO:0000256" key="4">
    <source>
        <dbReference type="ARBA" id="ARBA00022980"/>
    </source>
</evidence>
<organism evidence="10 11">
    <name type="scientific">candidate division MSBL1 archaeon SCGC-AAA259D14</name>
    <dbReference type="NCBI Taxonomy" id="1698261"/>
    <lineage>
        <taxon>Archaea</taxon>
        <taxon>Methanobacteriati</taxon>
        <taxon>Methanobacteriota</taxon>
        <taxon>candidate division MSBL1</taxon>
    </lineage>
</organism>
<dbReference type="Pfam" id="PF01479">
    <property type="entry name" value="S4"/>
    <property type="match status" value="1"/>
</dbReference>
<dbReference type="PROSITE" id="PS50889">
    <property type="entry name" value="S4"/>
    <property type="match status" value="1"/>
</dbReference>
<evidence type="ECO:0000259" key="8">
    <source>
        <dbReference type="SMART" id="SM00363"/>
    </source>
</evidence>
<dbReference type="Proteomes" id="UP000070589">
    <property type="component" value="Unassembled WGS sequence"/>
</dbReference>
<dbReference type="InterPro" id="IPR036986">
    <property type="entry name" value="S4_RNA-bd_sf"/>
</dbReference>
<reference evidence="10 11" key="1">
    <citation type="journal article" date="2016" name="Sci. Rep.">
        <title>Metabolic traits of an uncultured archaeal lineage -MSBL1- from brine pools of the Red Sea.</title>
        <authorList>
            <person name="Mwirichia R."/>
            <person name="Alam I."/>
            <person name="Rashid M."/>
            <person name="Vinu M."/>
            <person name="Ba-Alawi W."/>
            <person name="Anthony Kamau A."/>
            <person name="Kamanda Ngugi D."/>
            <person name="Goker M."/>
            <person name="Klenk H.P."/>
            <person name="Bajic V."/>
            <person name="Stingl U."/>
        </authorList>
    </citation>
    <scope>NUCLEOTIDE SEQUENCE [LARGE SCALE GENOMIC DNA]</scope>
    <source>
        <strain evidence="10">SCGC-AAA259D14</strain>
    </source>
</reference>
<evidence type="ECO:0000313" key="11">
    <source>
        <dbReference type="Proteomes" id="UP000070589"/>
    </source>
</evidence>
<feature type="domain" description="Small ribosomal subunit protein uS4 N-terminal" evidence="9">
    <location>
        <begin position="5"/>
        <end position="102"/>
    </location>
</feature>
<name>A0A133U5U9_9EURY</name>
<keyword evidence="4 6" id="KW-0689">Ribosomal protein</keyword>
<dbReference type="InterPro" id="IPR022801">
    <property type="entry name" value="Ribosomal_uS4"/>
</dbReference>
<comment type="subunit">
    <text evidence="6">Part of the 30S ribosomal subunit. Contacts protein S5. The interaction surface between S4 and S5 is involved in control of translational fidelity.</text>
</comment>
<accession>A0A133U5U9</accession>
<keyword evidence="3 6" id="KW-0694">RNA-binding</keyword>
<comment type="function">
    <text evidence="6">One of the primary rRNA binding proteins, it binds directly to 16S rRNA where it nucleates assembly of the body of the 30S subunit.</text>
</comment>
<evidence type="ECO:0000256" key="3">
    <source>
        <dbReference type="ARBA" id="ARBA00022884"/>
    </source>
</evidence>
<evidence type="ECO:0000256" key="2">
    <source>
        <dbReference type="ARBA" id="ARBA00022730"/>
    </source>
</evidence>
<dbReference type="InterPro" id="IPR022802">
    <property type="entry name" value="Ribosomal_uS4_arc"/>
</dbReference>
<dbReference type="PANTHER" id="PTHR11831:SF5">
    <property type="entry name" value="40S RIBOSOMAL PROTEIN S9"/>
    <property type="match status" value="1"/>
</dbReference>
<evidence type="ECO:0000256" key="1">
    <source>
        <dbReference type="ARBA" id="ARBA00007465"/>
    </source>
</evidence>
<dbReference type="HAMAP" id="MF_01306_A">
    <property type="entry name" value="Ribosomal_uS4_A"/>
    <property type="match status" value="1"/>
</dbReference>
<dbReference type="EMBL" id="LHXL01000031">
    <property type="protein sequence ID" value="KXA89563.1"/>
    <property type="molecule type" value="Genomic_DNA"/>
</dbReference>
<dbReference type="NCBIfam" id="TIGR01018">
    <property type="entry name" value="uS4_arch"/>
    <property type="match status" value="1"/>
</dbReference>
<evidence type="ECO:0000256" key="7">
    <source>
        <dbReference type="SAM" id="MobiDB-lite"/>
    </source>
</evidence>
<dbReference type="AlphaFoldDB" id="A0A133U5U9"/>
<dbReference type="SUPFAM" id="SSF55174">
    <property type="entry name" value="Alpha-L RNA-binding motif"/>
    <property type="match status" value="1"/>
</dbReference>
<dbReference type="SMART" id="SM01390">
    <property type="entry name" value="Ribosomal_S4"/>
    <property type="match status" value="1"/>
</dbReference>
<dbReference type="NCBIfam" id="NF003139">
    <property type="entry name" value="PRK04051.1"/>
    <property type="match status" value="1"/>
</dbReference>
<dbReference type="GO" id="GO:0003735">
    <property type="term" value="F:structural constituent of ribosome"/>
    <property type="evidence" value="ECO:0007669"/>
    <property type="project" value="InterPro"/>
</dbReference>
<dbReference type="CDD" id="cd00165">
    <property type="entry name" value="S4"/>
    <property type="match status" value="1"/>
</dbReference>
<dbReference type="GO" id="GO:0006412">
    <property type="term" value="P:translation"/>
    <property type="evidence" value="ECO:0007669"/>
    <property type="project" value="UniProtKB-UniRule"/>
</dbReference>
<evidence type="ECO:0000256" key="6">
    <source>
        <dbReference type="HAMAP-Rule" id="MF_01306"/>
    </source>
</evidence>
<dbReference type="GO" id="GO:0019843">
    <property type="term" value="F:rRNA binding"/>
    <property type="evidence" value="ECO:0007669"/>
    <property type="project" value="UniProtKB-UniRule"/>
</dbReference>
<dbReference type="InterPro" id="IPR005710">
    <property type="entry name" value="Ribosomal_uS4_euk/arc"/>
</dbReference>
<dbReference type="GO" id="GO:0015935">
    <property type="term" value="C:small ribosomal subunit"/>
    <property type="evidence" value="ECO:0007669"/>
    <property type="project" value="InterPro"/>
</dbReference>
<comment type="function">
    <text evidence="6">With S5 and S12 plays an important role in translational accuracy.</text>
</comment>
<dbReference type="Gene3D" id="3.10.290.10">
    <property type="entry name" value="RNA-binding S4 domain"/>
    <property type="match status" value="1"/>
</dbReference>
<sequence>MGDPKRRKKQYATPLRPWDRERIDREAELIRKYGLESKKELWKTETTLRGFRRQARKLMAASGKQAEKESQQLLNKLRSLGLVEEDSDIVDILRLNIEDVLSRRLQSVVYSKGLARSPGEARQMVIHGHIVVDGRRVNEPSYLISVEEEENVDHHPNSPYRERITPEKVKSSRPSEATLGGE</sequence>
<feature type="compositionally biased region" description="Basic and acidic residues" evidence="7">
    <location>
        <begin position="152"/>
        <end position="170"/>
    </location>
</feature>
<feature type="region of interest" description="Disordered" evidence="7">
    <location>
        <begin position="147"/>
        <end position="182"/>
    </location>
</feature>